<evidence type="ECO:0000313" key="4">
    <source>
        <dbReference type="Proteomes" id="UP000590511"/>
    </source>
</evidence>
<dbReference type="Proteomes" id="UP000590511">
    <property type="component" value="Unassembled WGS sequence"/>
</dbReference>
<dbReference type="PROSITE" id="PS51186">
    <property type="entry name" value="GNAT"/>
    <property type="match status" value="1"/>
</dbReference>
<protein>
    <submittedName>
        <fullName evidence="3">GNAT superfamily N-acetyltransferase</fullName>
    </submittedName>
</protein>
<accession>A0A7W7HQW7</accession>
<name>A0A7W7HQW7_9ACTN</name>
<reference evidence="3 4" key="1">
    <citation type="submission" date="2020-08" db="EMBL/GenBank/DDBJ databases">
        <title>Sequencing the genomes of 1000 actinobacteria strains.</title>
        <authorList>
            <person name="Klenk H.-P."/>
        </authorList>
    </citation>
    <scope>NUCLEOTIDE SEQUENCE [LARGE SCALE GENOMIC DNA]</scope>
    <source>
        <strain evidence="3 4">DSM 43150</strain>
    </source>
</reference>
<dbReference type="Pfam" id="PF13508">
    <property type="entry name" value="Acetyltransf_7"/>
    <property type="match status" value="1"/>
</dbReference>
<proteinExistence type="predicted"/>
<feature type="region of interest" description="Disordered" evidence="1">
    <location>
        <begin position="191"/>
        <end position="211"/>
    </location>
</feature>
<sequence>MTAMTIRSQPTIRTATPAHQQTISELLAEAFLHGDLADWLIPHLDARARIYPHYFALHIEHALTHGQIDMTTDAAAAAIWYPIDGEPLPDLANYPQRLTDMTGRFHPRFSALEQAIHDHHPYDQPHCYLALLAVHPDQQRRGVGSTLLRHRHDQLDATATAAYLEATGPRNRRLYARSGYQPHPAFHVLDGPPLYPMRRPSVRERGDSHRC</sequence>
<evidence type="ECO:0000313" key="3">
    <source>
        <dbReference type="EMBL" id="MBB4755063.1"/>
    </source>
</evidence>
<dbReference type="InterPro" id="IPR052523">
    <property type="entry name" value="Trichothecene_AcTrans"/>
</dbReference>
<keyword evidence="3" id="KW-0808">Transferase</keyword>
<dbReference type="EMBL" id="JACHNC010000001">
    <property type="protein sequence ID" value="MBB4755063.1"/>
    <property type="molecule type" value="Genomic_DNA"/>
</dbReference>
<dbReference type="PANTHER" id="PTHR42791:SF1">
    <property type="entry name" value="N-ACETYLTRANSFERASE DOMAIN-CONTAINING PROTEIN"/>
    <property type="match status" value="1"/>
</dbReference>
<dbReference type="InterPro" id="IPR016181">
    <property type="entry name" value="Acyl_CoA_acyltransferase"/>
</dbReference>
<dbReference type="PANTHER" id="PTHR42791">
    <property type="entry name" value="GNAT FAMILY ACETYLTRANSFERASE"/>
    <property type="match status" value="1"/>
</dbReference>
<dbReference type="Gene3D" id="3.40.630.30">
    <property type="match status" value="1"/>
</dbReference>
<evidence type="ECO:0000256" key="1">
    <source>
        <dbReference type="SAM" id="MobiDB-lite"/>
    </source>
</evidence>
<dbReference type="SUPFAM" id="SSF55729">
    <property type="entry name" value="Acyl-CoA N-acyltransferases (Nat)"/>
    <property type="match status" value="1"/>
</dbReference>
<dbReference type="AlphaFoldDB" id="A0A7W7HQW7"/>
<dbReference type="InterPro" id="IPR000182">
    <property type="entry name" value="GNAT_dom"/>
</dbReference>
<comment type="caution">
    <text evidence="3">The sequence shown here is derived from an EMBL/GenBank/DDBJ whole genome shotgun (WGS) entry which is preliminary data.</text>
</comment>
<gene>
    <name evidence="3" type="ORF">BJ964_009224</name>
</gene>
<organism evidence="3 4">
    <name type="scientific">Actinoplanes lobatus</name>
    <dbReference type="NCBI Taxonomy" id="113568"/>
    <lineage>
        <taxon>Bacteria</taxon>
        <taxon>Bacillati</taxon>
        <taxon>Actinomycetota</taxon>
        <taxon>Actinomycetes</taxon>
        <taxon>Micromonosporales</taxon>
        <taxon>Micromonosporaceae</taxon>
        <taxon>Actinoplanes</taxon>
    </lineage>
</organism>
<feature type="domain" description="N-acetyltransferase" evidence="2">
    <location>
        <begin position="68"/>
        <end position="202"/>
    </location>
</feature>
<feature type="compositionally biased region" description="Basic and acidic residues" evidence="1">
    <location>
        <begin position="201"/>
        <end position="211"/>
    </location>
</feature>
<dbReference type="GO" id="GO:0016747">
    <property type="term" value="F:acyltransferase activity, transferring groups other than amino-acyl groups"/>
    <property type="evidence" value="ECO:0007669"/>
    <property type="project" value="InterPro"/>
</dbReference>
<dbReference type="CDD" id="cd04301">
    <property type="entry name" value="NAT_SF"/>
    <property type="match status" value="1"/>
</dbReference>
<evidence type="ECO:0000259" key="2">
    <source>
        <dbReference type="PROSITE" id="PS51186"/>
    </source>
</evidence>